<dbReference type="RefSeq" id="WP_084200575.1">
    <property type="nucleotide sequence ID" value="NZ_BMYL01000001.1"/>
</dbReference>
<dbReference type="Gene3D" id="3.40.630.30">
    <property type="match status" value="1"/>
</dbReference>
<dbReference type="SUPFAM" id="SSF55729">
    <property type="entry name" value="Acyl-CoA N-acyltransferases (Nat)"/>
    <property type="match status" value="1"/>
</dbReference>
<dbReference type="PANTHER" id="PTHR43877">
    <property type="entry name" value="AMINOALKYLPHOSPHONATE N-ACETYLTRANSFERASE-RELATED-RELATED"/>
    <property type="match status" value="1"/>
</dbReference>
<keyword evidence="5" id="KW-1185">Reference proteome</keyword>
<evidence type="ECO:0000259" key="3">
    <source>
        <dbReference type="PROSITE" id="PS51186"/>
    </source>
</evidence>
<sequence length="182" mass="20110">MTELREATTTDAEAIAGFAEYAFRDAFASSNSMEDMDLYCRKSFGKDIQQSEIEHPHSSTLLYLENGKIAGYAYLRVDTHLNCIDAASSMEIQRLYVHSQWHGRGVAQALMEACIEQAESAGAGVLWLCVWEENPRAIAFYRKHGFHPVGGNTFMLGTDLQQDLVMLRPIGPGGESATTSPV</sequence>
<accession>A0AAP8MH73</accession>
<comment type="caution">
    <text evidence="4">The sequence shown here is derived from an EMBL/GenBank/DDBJ whole genome shotgun (WGS) entry which is preliminary data.</text>
</comment>
<name>A0AAP8MH73_9GAMM</name>
<dbReference type="KEGG" id="hja:BST95_16420"/>
<proteinExistence type="predicted"/>
<dbReference type="Proteomes" id="UP000235162">
    <property type="component" value="Unassembled WGS sequence"/>
</dbReference>
<reference evidence="4 5" key="1">
    <citation type="submission" date="2018-01" db="EMBL/GenBank/DDBJ databases">
        <title>The draft genome sequence of Halioglobus japonicus S1-36.</title>
        <authorList>
            <person name="Du Z.-J."/>
            <person name="Shi M.-J."/>
        </authorList>
    </citation>
    <scope>NUCLEOTIDE SEQUENCE [LARGE SCALE GENOMIC DNA]</scope>
    <source>
        <strain evidence="4 5">S1-36</strain>
    </source>
</reference>
<dbReference type="InterPro" id="IPR050832">
    <property type="entry name" value="Bact_Acetyltransf"/>
</dbReference>
<keyword evidence="1" id="KW-0808">Transferase</keyword>
<dbReference type="InterPro" id="IPR016181">
    <property type="entry name" value="Acyl_CoA_acyltransferase"/>
</dbReference>
<evidence type="ECO:0000256" key="2">
    <source>
        <dbReference type="ARBA" id="ARBA00023315"/>
    </source>
</evidence>
<organism evidence="4 5">
    <name type="scientific">Halioglobus japonicus</name>
    <dbReference type="NCBI Taxonomy" id="930805"/>
    <lineage>
        <taxon>Bacteria</taxon>
        <taxon>Pseudomonadati</taxon>
        <taxon>Pseudomonadota</taxon>
        <taxon>Gammaproteobacteria</taxon>
        <taxon>Cellvibrionales</taxon>
        <taxon>Halieaceae</taxon>
        <taxon>Halioglobus</taxon>
    </lineage>
</organism>
<dbReference type="PROSITE" id="PS51186">
    <property type="entry name" value="GNAT"/>
    <property type="match status" value="1"/>
</dbReference>
<feature type="domain" description="N-acetyltransferase" evidence="3">
    <location>
        <begin position="2"/>
        <end position="171"/>
    </location>
</feature>
<dbReference type="CDD" id="cd04301">
    <property type="entry name" value="NAT_SF"/>
    <property type="match status" value="1"/>
</dbReference>
<dbReference type="Pfam" id="PF00583">
    <property type="entry name" value="Acetyltransf_1"/>
    <property type="match status" value="1"/>
</dbReference>
<dbReference type="GO" id="GO:0016747">
    <property type="term" value="F:acyltransferase activity, transferring groups other than amino-acyl groups"/>
    <property type="evidence" value="ECO:0007669"/>
    <property type="project" value="InterPro"/>
</dbReference>
<evidence type="ECO:0000313" key="4">
    <source>
        <dbReference type="EMBL" id="PLW87349.1"/>
    </source>
</evidence>
<evidence type="ECO:0000256" key="1">
    <source>
        <dbReference type="ARBA" id="ARBA00022679"/>
    </source>
</evidence>
<keyword evidence="2" id="KW-0012">Acyltransferase</keyword>
<evidence type="ECO:0000313" key="5">
    <source>
        <dbReference type="Proteomes" id="UP000235162"/>
    </source>
</evidence>
<dbReference type="AlphaFoldDB" id="A0AAP8MH73"/>
<dbReference type="InterPro" id="IPR000182">
    <property type="entry name" value="GNAT_dom"/>
</dbReference>
<gene>
    <name evidence="4" type="ORF">C0029_01780</name>
</gene>
<protein>
    <submittedName>
        <fullName evidence="4">N-acetyltransferase</fullName>
    </submittedName>
</protein>
<dbReference type="EMBL" id="PKUR01000001">
    <property type="protein sequence ID" value="PLW87349.1"/>
    <property type="molecule type" value="Genomic_DNA"/>
</dbReference>